<keyword evidence="2" id="KW-1185">Reference proteome</keyword>
<dbReference type="OrthoDB" id="5421757at2759"/>
<organism evidence="1 2">
    <name type="scientific">Agrocybe chaxingu</name>
    <dbReference type="NCBI Taxonomy" id="84603"/>
    <lineage>
        <taxon>Eukaryota</taxon>
        <taxon>Fungi</taxon>
        <taxon>Dikarya</taxon>
        <taxon>Basidiomycota</taxon>
        <taxon>Agaricomycotina</taxon>
        <taxon>Agaricomycetes</taxon>
        <taxon>Agaricomycetidae</taxon>
        <taxon>Agaricales</taxon>
        <taxon>Agaricineae</taxon>
        <taxon>Strophariaceae</taxon>
        <taxon>Agrocybe</taxon>
    </lineage>
</organism>
<proteinExistence type="predicted"/>
<reference evidence="1" key="1">
    <citation type="submission" date="2022-07" db="EMBL/GenBank/DDBJ databases">
        <title>Genome Sequence of Agrocybe chaxingu.</title>
        <authorList>
            <person name="Buettner E."/>
        </authorList>
    </citation>
    <scope>NUCLEOTIDE SEQUENCE</scope>
    <source>
        <strain evidence="1">MP-N11</strain>
    </source>
</reference>
<evidence type="ECO:0000313" key="2">
    <source>
        <dbReference type="Proteomes" id="UP001148786"/>
    </source>
</evidence>
<sequence>MLNERVPEDQRMERSWRMAIGAVNPRLLYSNASAMLSPDYWTVEYGAVFDAMRKIAVSELEEEDLEFAVWKQDSGIWHSSELWRMHEIMSDQQEVDMFKKFLTRSGKEGLLVIWQEMLSSNPGETIERSASPKAYQIMVDKFAREGLDYETVWSQVSEKTQPSR</sequence>
<dbReference type="AlphaFoldDB" id="A0A9W8MZI6"/>
<dbReference type="EMBL" id="JANKHO010000092">
    <property type="protein sequence ID" value="KAJ3515526.1"/>
    <property type="molecule type" value="Genomic_DNA"/>
</dbReference>
<evidence type="ECO:0000313" key="1">
    <source>
        <dbReference type="EMBL" id="KAJ3515526.1"/>
    </source>
</evidence>
<name>A0A9W8MZI6_9AGAR</name>
<protein>
    <submittedName>
        <fullName evidence="1">Uncharacterized protein</fullName>
    </submittedName>
</protein>
<accession>A0A9W8MZI6</accession>
<comment type="caution">
    <text evidence="1">The sequence shown here is derived from an EMBL/GenBank/DDBJ whole genome shotgun (WGS) entry which is preliminary data.</text>
</comment>
<gene>
    <name evidence="1" type="ORF">NLJ89_g1698</name>
</gene>
<dbReference type="Proteomes" id="UP001148786">
    <property type="component" value="Unassembled WGS sequence"/>
</dbReference>